<evidence type="ECO:0000256" key="3">
    <source>
        <dbReference type="ARBA" id="ARBA00022827"/>
    </source>
</evidence>
<dbReference type="GO" id="GO:0016709">
    <property type="term" value="F:oxidoreductase activity, acting on paired donors, with incorporation or reduction of molecular oxygen, NAD(P)H as one donor, and incorporation of one atom of oxygen"/>
    <property type="evidence" value="ECO:0007669"/>
    <property type="project" value="UniProtKB-ARBA"/>
</dbReference>
<dbReference type="PANTHER" id="PTHR43004:SF5">
    <property type="entry name" value="FAD-BINDING DOMAIN-CONTAINING PROTEIN"/>
    <property type="match status" value="1"/>
</dbReference>
<accession>F0XNN5</accession>
<feature type="domain" description="FAD-binding" evidence="5">
    <location>
        <begin position="17"/>
        <end position="373"/>
    </location>
</feature>
<dbReference type="PRINTS" id="PR00420">
    <property type="entry name" value="RNGMNOXGNASE"/>
</dbReference>
<evidence type="ECO:0000256" key="4">
    <source>
        <dbReference type="ARBA" id="ARBA00023002"/>
    </source>
</evidence>
<sequence length="584" mass="63621">MTLTNGASKPATAIQAEYDVVIVGGGPVGLLMAYQLKRFGISAAVFEQHEKETQDAYGRAIAFFPRTLEQLDQLELVDPMLQLGFACRSSVTYKDGKQIIPGRVWTFMENMSGTAFDFTLVLRQMYSEEILRTKLEEISAPYFQGIECADFVIDASAADNDYAVTTSLLNRKTKETLTVRSKYIIGTDGGRSFVRHHAGIPFDGDTSEDKWVRIDGIIETDMPITRAYGAIESKTHGNVLWAPLDHGATRIGYAYSAAIAAKYPGGITQEIAEKEAAESMKPFRVTFKETHWWTLYAIGQRMAREFSTKADRVFLCGDAAHTHSSGAAQGLNTGTHDAVNLAWKLALRIRGLLQPAALHTYSDERKTVVQQLISYDRDIATLMSHKWPEWYTGDRDADPYVILGEIFERATSFNTGLGIFYPPNLLNKSHDGAAPAGLTVQPGHRPADVALAMPGTGQVVRLQQATRNCACFWVVVLAGHVASTKPALEAFAAFLAANPALTANPAVRFLTITPPGVGSPFEVLGDIKPFGTTYYDPEGAAHQKLGVPLDTGAILIVRPDGLLGSGGPVKGEFVKTYFADVLTS</sequence>
<dbReference type="InParanoid" id="F0XNN5"/>
<dbReference type="RefSeq" id="XP_014169639.1">
    <property type="nucleotide sequence ID" value="XM_014314164.1"/>
</dbReference>
<dbReference type="eggNOG" id="KOG3855">
    <property type="taxonomic scope" value="Eukaryota"/>
</dbReference>
<dbReference type="Gene3D" id="3.40.30.20">
    <property type="match status" value="1"/>
</dbReference>
<dbReference type="InterPro" id="IPR036249">
    <property type="entry name" value="Thioredoxin-like_sf"/>
</dbReference>
<dbReference type="HOGENOM" id="CLU_009665_9_4_1"/>
<keyword evidence="4" id="KW-0560">Oxidoreductase</keyword>
<dbReference type="InterPro" id="IPR002938">
    <property type="entry name" value="FAD-bd"/>
</dbReference>
<dbReference type="InterPro" id="IPR038220">
    <property type="entry name" value="PHOX_C_sf"/>
</dbReference>
<dbReference type="Proteomes" id="UP000007796">
    <property type="component" value="Unassembled WGS sequence"/>
</dbReference>
<dbReference type="STRING" id="655863.F0XNN5"/>
<evidence type="ECO:0000256" key="2">
    <source>
        <dbReference type="ARBA" id="ARBA00022630"/>
    </source>
</evidence>
<dbReference type="GO" id="GO:0071949">
    <property type="term" value="F:FAD binding"/>
    <property type="evidence" value="ECO:0007669"/>
    <property type="project" value="InterPro"/>
</dbReference>
<comment type="similarity">
    <text evidence="1">Belongs to the PheA/TfdB FAD monooxygenase family.</text>
</comment>
<dbReference type="Gene3D" id="3.50.50.60">
    <property type="entry name" value="FAD/NAD(P)-binding domain"/>
    <property type="match status" value="1"/>
</dbReference>
<evidence type="ECO:0000313" key="6">
    <source>
        <dbReference type="EMBL" id="EFX00157.1"/>
    </source>
</evidence>
<dbReference type="EMBL" id="GL629801">
    <property type="protein sequence ID" value="EFX00157.1"/>
    <property type="molecule type" value="Genomic_DNA"/>
</dbReference>
<dbReference type="InterPro" id="IPR050641">
    <property type="entry name" value="RIFMO-like"/>
</dbReference>
<dbReference type="Gene3D" id="3.30.9.10">
    <property type="entry name" value="D-Amino Acid Oxidase, subunit A, domain 2"/>
    <property type="match status" value="1"/>
</dbReference>
<keyword evidence="7" id="KW-1185">Reference proteome</keyword>
<dbReference type="AlphaFoldDB" id="F0XNN5"/>
<dbReference type="OrthoDB" id="1716816at2759"/>
<organism evidence="7">
    <name type="scientific">Grosmannia clavigera (strain kw1407 / UAMH 11150)</name>
    <name type="common">Blue stain fungus</name>
    <name type="synonym">Graphiocladiella clavigera</name>
    <dbReference type="NCBI Taxonomy" id="655863"/>
    <lineage>
        <taxon>Eukaryota</taxon>
        <taxon>Fungi</taxon>
        <taxon>Dikarya</taxon>
        <taxon>Ascomycota</taxon>
        <taxon>Pezizomycotina</taxon>
        <taxon>Sordariomycetes</taxon>
        <taxon>Sordariomycetidae</taxon>
        <taxon>Ophiostomatales</taxon>
        <taxon>Ophiostomataceae</taxon>
        <taxon>Leptographium</taxon>
    </lineage>
</organism>
<dbReference type="GeneID" id="25980672"/>
<dbReference type="SUPFAM" id="SSF52833">
    <property type="entry name" value="Thioredoxin-like"/>
    <property type="match status" value="1"/>
</dbReference>
<dbReference type="PANTHER" id="PTHR43004">
    <property type="entry name" value="TRK SYSTEM POTASSIUM UPTAKE PROTEIN"/>
    <property type="match status" value="1"/>
</dbReference>
<dbReference type="SUPFAM" id="SSF54373">
    <property type="entry name" value="FAD-linked reductases, C-terminal domain"/>
    <property type="match status" value="1"/>
</dbReference>
<dbReference type="Pfam" id="PF01494">
    <property type="entry name" value="FAD_binding_3"/>
    <property type="match status" value="1"/>
</dbReference>
<reference evidence="6 7" key="1">
    <citation type="journal article" date="2011" name="Proc. Natl. Acad. Sci. U.S.A.">
        <title>Genome and transcriptome analyses of the mountain pine beetle-fungal symbiont Grosmannia clavigera, a lodgepole pine pathogen.</title>
        <authorList>
            <person name="DiGuistini S."/>
            <person name="Wang Y."/>
            <person name="Liao N.Y."/>
            <person name="Taylor G."/>
            <person name="Tanguay P."/>
            <person name="Feau N."/>
            <person name="Henrissat B."/>
            <person name="Chan S.K."/>
            <person name="Hesse-Orce U."/>
            <person name="Alamouti S.M."/>
            <person name="Tsui C.K.M."/>
            <person name="Docking R.T."/>
            <person name="Levasseur A."/>
            <person name="Haridas S."/>
            <person name="Robertson G."/>
            <person name="Birol I."/>
            <person name="Holt R.A."/>
            <person name="Marra M.A."/>
            <person name="Hamelin R.C."/>
            <person name="Hirst M."/>
            <person name="Jones S.J.M."/>
            <person name="Bohlmann J."/>
            <person name="Breuil C."/>
        </authorList>
    </citation>
    <scope>NUCLEOTIDE SEQUENCE [LARGE SCALE GENOMIC DNA]</scope>
    <source>
        <strain evidence="7">kw1407 / UAMH 11150</strain>
    </source>
</reference>
<evidence type="ECO:0000256" key="1">
    <source>
        <dbReference type="ARBA" id="ARBA00007801"/>
    </source>
</evidence>
<dbReference type="InterPro" id="IPR036188">
    <property type="entry name" value="FAD/NAD-bd_sf"/>
</dbReference>
<evidence type="ECO:0000313" key="7">
    <source>
        <dbReference type="Proteomes" id="UP000007796"/>
    </source>
</evidence>
<keyword evidence="2" id="KW-0285">Flavoprotein</keyword>
<keyword evidence="3" id="KW-0274">FAD</keyword>
<name>F0XNN5_GROCL</name>
<protein>
    <submittedName>
        <fullName evidence="6">Pentachlorophenol 4-monooxygenase</fullName>
    </submittedName>
</protein>
<dbReference type="SUPFAM" id="SSF51905">
    <property type="entry name" value="FAD/NAD(P)-binding domain"/>
    <property type="match status" value="1"/>
</dbReference>
<keyword evidence="6" id="KW-0503">Monooxygenase</keyword>
<proteinExistence type="inferred from homology"/>
<gene>
    <name evidence="6" type="ORF">CMQ_7159</name>
</gene>
<evidence type="ECO:0000259" key="5">
    <source>
        <dbReference type="Pfam" id="PF01494"/>
    </source>
</evidence>